<evidence type="ECO:0000313" key="1">
    <source>
        <dbReference type="EMBL" id="CDT32088.1"/>
    </source>
</evidence>
<evidence type="ECO:0000313" key="2">
    <source>
        <dbReference type="Proteomes" id="UP000049495"/>
    </source>
</evidence>
<gene>
    <name evidence="1" type="ORF">VCR5J5_240270</name>
</gene>
<dbReference type="Proteomes" id="UP000049495">
    <property type="component" value="Unassembled WGS sequence"/>
</dbReference>
<protein>
    <submittedName>
        <fullName evidence="1">Uncharacterized protein</fullName>
    </submittedName>
</protein>
<accession>A0A822MU91</accession>
<comment type="caution">
    <text evidence="1">The sequence shown here is derived from an EMBL/GenBank/DDBJ whole genome shotgun (WGS) entry which is preliminary data.</text>
</comment>
<name>A0A822MU91_9VIBR</name>
<dbReference type="EMBL" id="CCJV01000083">
    <property type="protein sequence ID" value="CDT32088.1"/>
    <property type="molecule type" value="Genomic_DNA"/>
</dbReference>
<reference evidence="2" key="1">
    <citation type="submission" date="2014-06" db="EMBL/GenBank/DDBJ databases">
        <authorList>
            <person name="Le Roux Frederique"/>
        </authorList>
    </citation>
    <scope>NUCLEOTIDE SEQUENCE [LARGE SCALE GENOMIC DNA]</scope>
    <source>
        <strain evidence="2">J5-5</strain>
    </source>
</reference>
<sequence>MAIGQQSDYQSPNDVTLTDDTFLCLFNQLVYCLLRMVHSLPIQFSGA</sequence>
<proteinExistence type="predicted"/>
<organism evidence="1 2">
    <name type="scientific">Vibrio crassostreae</name>
    <dbReference type="NCBI Taxonomy" id="246167"/>
    <lineage>
        <taxon>Bacteria</taxon>
        <taxon>Pseudomonadati</taxon>
        <taxon>Pseudomonadota</taxon>
        <taxon>Gammaproteobacteria</taxon>
        <taxon>Vibrionales</taxon>
        <taxon>Vibrionaceae</taxon>
        <taxon>Vibrio</taxon>
    </lineage>
</organism>
<dbReference type="AlphaFoldDB" id="A0A822MU91"/>